<evidence type="ECO:0000256" key="1">
    <source>
        <dbReference type="SAM" id="MobiDB-lite"/>
    </source>
</evidence>
<dbReference type="HOGENOM" id="CLU_169797_2_0_1"/>
<keyword evidence="3" id="KW-1185">Reference proteome</keyword>
<sequence length="68" mass="7032">MNNATAAAVEGQAGGGNGDALDKGVEFAEKESGHQLSNATTEKISDGIREGVEMKTGKEIPIPDKQMT</sequence>
<accession>A0A067M4J1</accession>
<dbReference type="AlphaFoldDB" id="A0A067M4J1"/>
<dbReference type="InParanoid" id="A0A067M4J1"/>
<dbReference type="PANTHER" id="PTHR40462:SF1">
    <property type="entry name" value="EXPRESSED PROTEIN"/>
    <property type="match status" value="1"/>
</dbReference>
<reference evidence="3" key="1">
    <citation type="journal article" date="2014" name="Proc. Natl. Acad. Sci. U.S.A.">
        <title>Extensive sampling of basidiomycete genomes demonstrates inadequacy of the white-rot/brown-rot paradigm for wood decay fungi.</title>
        <authorList>
            <person name="Riley R."/>
            <person name="Salamov A.A."/>
            <person name="Brown D.W."/>
            <person name="Nagy L.G."/>
            <person name="Floudas D."/>
            <person name="Held B.W."/>
            <person name="Levasseur A."/>
            <person name="Lombard V."/>
            <person name="Morin E."/>
            <person name="Otillar R."/>
            <person name="Lindquist E.A."/>
            <person name="Sun H."/>
            <person name="LaButti K.M."/>
            <person name="Schmutz J."/>
            <person name="Jabbour D."/>
            <person name="Luo H."/>
            <person name="Baker S.E."/>
            <person name="Pisabarro A.G."/>
            <person name="Walton J.D."/>
            <person name="Blanchette R.A."/>
            <person name="Henrissat B."/>
            <person name="Martin F."/>
            <person name="Cullen D."/>
            <person name="Hibbett D.S."/>
            <person name="Grigoriev I.V."/>
        </authorList>
    </citation>
    <scope>NUCLEOTIDE SEQUENCE [LARGE SCALE GENOMIC DNA]</scope>
    <source>
        <strain evidence="3">FD-172 SS1</strain>
    </source>
</reference>
<proteinExistence type="predicted"/>
<evidence type="ECO:0000313" key="3">
    <source>
        <dbReference type="Proteomes" id="UP000027195"/>
    </source>
</evidence>
<gene>
    <name evidence="2" type="ORF">BOTBODRAFT_190950</name>
</gene>
<evidence type="ECO:0000313" key="2">
    <source>
        <dbReference type="EMBL" id="KDQ09630.1"/>
    </source>
</evidence>
<feature type="compositionally biased region" description="Basic and acidic residues" evidence="1">
    <location>
        <begin position="43"/>
        <end position="68"/>
    </location>
</feature>
<dbReference type="OrthoDB" id="3050608at2759"/>
<feature type="region of interest" description="Disordered" evidence="1">
    <location>
        <begin position="1"/>
        <end position="68"/>
    </location>
</feature>
<dbReference type="Proteomes" id="UP000027195">
    <property type="component" value="Unassembled WGS sequence"/>
</dbReference>
<name>A0A067M4J1_BOTB1</name>
<protein>
    <submittedName>
        <fullName evidence="2">Uncharacterized protein</fullName>
    </submittedName>
</protein>
<organism evidence="2 3">
    <name type="scientific">Botryobasidium botryosum (strain FD-172 SS1)</name>
    <dbReference type="NCBI Taxonomy" id="930990"/>
    <lineage>
        <taxon>Eukaryota</taxon>
        <taxon>Fungi</taxon>
        <taxon>Dikarya</taxon>
        <taxon>Basidiomycota</taxon>
        <taxon>Agaricomycotina</taxon>
        <taxon>Agaricomycetes</taxon>
        <taxon>Cantharellales</taxon>
        <taxon>Botryobasidiaceae</taxon>
        <taxon>Botryobasidium</taxon>
    </lineage>
</organism>
<dbReference type="EMBL" id="KL198076">
    <property type="protein sequence ID" value="KDQ09630.1"/>
    <property type="molecule type" value="Genomic_DNA"/>
</dbReference>
<feature type="compositionally biased region" description="Basic and acidic residues" evidence="1">
    <location>
        <begin position="20"/>
        <end position="33"/>
    </location>
</feature>
<dbReference type="PANTHER" id="PTHR40462">
    <property type="entry name" value="CHROMOSOME 1, WHOLE GENOME SHOTGUN SEQUENCE"/>
    <property type="match status" value="1"/>
</dbReference>